<organism evidence="3 4">
    <name type="scientific">Marinobacter persicus</name>
    <dbReference type="NCBI Taxonomy" id="930118"/>
    <lineage>
        <taxon>Bacteria</taxon>
        <taxon>Pseudomonadati</taxon>
        <taxon>Pseudomonadota</taxon>
        <taxon>Gammaproteobacteria</taxon>
        <taxon>Pseudomonadales</taxon>
        <taxon>Marinobacteraceae</taxon>
        <taxon>Marinobacter</taxon>
    </lineage>
</organism>
<feature type="domain" description="GGDEF" evidence="1">
    <location>
        <begin position="18"/>
        <end position="151"/>
    </location>
</feature>
<accession>A0A2S6GAG0</accession>
<dbReference type="EMBL" id="PTIU01000001">
    <property type="protein sequence ID" value="PPK56369.1"/>
    <property type="molecule type" value="Genomic_DNA"/>
</dbReference>
<protein>
    <submittedName>
        <fullName evidence="3">Diguanylate cyclase (GGDEF)-like protein</fullName>
    </submittedName>
</protein>
<name>A0A2S6GAG0_9GAMM</name>
<dbReference type="InterPro" id="IPR000160">
    <property type="entry name" value="GGDEF_dom"/>
</dbReference>
<dbReference type="Gene3D" id="3.30.70.270">
    <property type="match status" value="1"/>
</dbReference>
<dbReference type="InterPro" id="IPR043128">
    <property type="entry name" value="Rev_trsase/Diguanyl_cyclase"/>
</dbReference>
<evidence type="ECO:0000313" key="4">
    <source>
        <dbReference type="Proteomes" id="UP000239446"/>
    </source>
</evidence>
<dbReference type="EMBL" id="PTIT01000001">
    <property type="protein sequence ID" value="PPK53555.1"/>
    <property type="molecule type" value="Genomic_DNA"/>
</dbReference>
<evidence type="ECO:0000313" key="3">
    <source>
        <dbReference type="EMBL" id="PPK56369.1"/>
    </source>
</evidence>
<reference evidence="2 5" key="1">
    <citation type="submission" date="2018-02" db="EMBL/GenBank/DDBJ databases">
        <title>Deep subsurface shale carbon reservoir microbial communities from Ohio and West Virginia, USA.</title>
        <authorList>
            <person name="Wrighton K."/>
        </authorList>
    </citation>
    <scope>NUCLEOTIDE SEQUENCE [LARGE SCALE GENOMIC DNA]</scope>
    <source>
        <strain evidence="2 5">UTICA-S1B6</strain>
    </source>
</reference>
<keyword evidence="5" id="KW-1185">Reference proteome</keyword>
<dbReference type="InterPro" id="IPR029787">
    <property type="entry name" value="Nucleotide_cyclase"/>
</dbReference>
<comment type="caution">
    <text evidence="3">The sequence shown here is derived from an EMBL/GenBank/DDBJ whole genome shotgun (WGS) entry which is preliminary data.</text>
</comment>
<dbReference type="Proteomes" id="UP000239648">
    <property type="component" value="Unassembled WGS sequence"/>
</dbReference>
<dbReference type="PANTHER" id="PTHR46663:SF2">
    <property type="entry name" value="GGDEF DOMAIN-CONTAINING PROTEIN"/>
    <property type="match status" value="1"/>
</dbReference>
<reference evidence="3 4" key="2">
    <citation type="submission" date="2018-02" db="EMBL/GenBank/DDBJ databases">
        <title>Subsurface microbial communities from deep shales in Ohio and West Virginia, USA.</title>
        <authorList>
            <person name="Wrighton K."/>
        </authorList>
    </citation>
    <scope>NUCLEOTIDE SEQUENCE [LARGE SCALE GENOMIC DNA]</scope>
    <source>
        <strain evidence="3 4">UTICA-S1B9</strain>
    </source>
</reference>
<evidence type="ECO:0000259" key="1">
    <source>
        <dbReference type="PROSITE" id="PS50887"/>
    </source>
</evidence>
<evidence type="ECO:0000313" key="5">
    <source>
        <dbReference type="Proteomes" id="UP000239648"/>
    </source>
</evidence>
<dbReference type="PANTHER" id="PTHR46663">
    <property type="entry name" value="DIGUANYLATE CYCLASE DGCT-RELATED"/>
    <property type="match status" value="1"/>
</dbReference>
<dbReference type="Pfam" id="PF00990">
    <property type="entry name" value="GGDEF"/>
    <property type="match status" value="1"/>
</dbReference>
<evidence type="ECO:0000313" key="2">
    <source>
        <dbReference type="EMBL" id="PPK53555.1"/>
    </source>
</evidence>
<dbReference type="SUPFAM" id="SSF55073">
    <property type="entry name" value="Nucleotide cyclase"/>
    <property type="match status" value="1"/>
</dbReference>
<gene>
    <name evidence="3" type="ORF">B0H24_100166</name>
    <name evidence="2" type="ORF">BY455_10166</name>
</gene>
<dbReference type="SMART" id="SM00267">
    <property type="entry name" value="GGDEF"/>
    <property type="match status" value="1"/>
</dbReference>
<sequence>MLYDRLRQAIRLGARNNECRAGFFIDLDGFKAINERFSHKTGDRVLIEVGERLSETVRKSDTVARLGGDEFFVLAFGLEGKADACHLAEKLLKALRGPLAGVPSELLLRASVGICLFLFPGVMPANVVHRADMAMYEVKENLKDGYCLAPEG</sequence>
<dbReference type="CDD" id="cd01949">
    <property type="entry name" value="GGDEF"/>
    <property type="match status" value="1"/>
</dbReference>
<dbReference type="Proteomes" id="UP000239446">
    <property type="component" value="Unassembled WGS sequence"/>
</dbReference>
<dbReference type="AlphaFoldDB" id="A0A2S6GAG0"/>
<proteinExistence type="predicted"/>
<dbReference type="InterPro" id="IPR052163">
    <property type="entry name" value="DGC-Regulatory_Protein"/>
</dbReference>
<dbReference type="NCBIfam" id="TIGR00254">
    <property type="entry name" value="GGDEF"/>
    <property type="match status" value="1"/>
</dbReference>
<dbReference type="PROSITE" id="PS50887">
    <property type="entry name" value="GGDEF"/>
    <property type="match status" value="1"/>
</dbReference>